<comment type="caution">
    <text evidence="2">The sequence shown here is derived from an EMBL/GenBank/DDBJ whole genome shotgun (WGS) entry which is preliminary data.</text>
</comment>
<feature type="transmembrane region" description="Helical" evidence="1">
    <location>
        <begin position="124"/>
        <end position="142"/>
    </location>
</feature>
<keyword evidence="1" id="KW-0812">Transmembrane</keyword>
<evidence type="ECO:0000313" key="3">
    <source>
        <dbReference type="Proteomes" id="UP000294155"/>
    </source>
</evidence>
<organism evidence="2 3">
    <name type="scientific">Hymenobacter persicinus</name>
    <dbReference type="NCBI Taxonomy" id="2025506"/>
    <lineage>
        <taxon>Bacteria</taxon>
        <taxon>Pseudomonadati</taxon>
        <taxon>Bacteroidota</taxon>
        <taxon>Cytophagia</taxon>
        <taxon>Cytophagales</taxon>
        <taxon>Hymenobacteraceae</taxon>
        <taxon>Hymenobacter</taxon>
    </lineage>
</organism>
<proteinExistence type="predicted"/>
<evidence type="ECO:0000313" key="2">
    <source>
        <dbReference type="EMBL" id="RYU76728.1"/>
    </source>
</evidence>
<feature type="transmembrane region" description="Helical" evidence="1">
    <location>
        <begin position="38"/>
        <end position="58"/>
    </location>
</feature>
<keyword evidence="3" id="KW-1185">Reference proteome</keyword>
<accession>A0A4V1ZAB5</accession>
<keyword evidence="1" id="KW-0472">Membrane</keyword>
<keyword evidence="1" id="KW-1133">Transmembrane helix</keyword>
<gene>
    <name evidence="2" type="ORF">EWM57_18205</name>
</gene>
<feature type="transmembrane region" description="Helical" evidence="1">
    <location>
        <begin position="93"/>
        <end position="112"/>
    </location>
</feature>
<sequence length="215" mass="24021">MAYTSEQLVILAAIAPVGAASAVAGYRFRHLPVAGRLLAALVWCALATEIVSRIFWVYKINNLFLWPIYMTLELGLLVRLYTLEANKTIRRAAAGGIVLFAAGAVLELLWRAHQPLAIDNVARVLESVVIILLALTYCYRQFREPATASLLRLPLFWASVGLLVFFSATFFIYLFINFALNYSQGLNYQIWIIHAGVNSLLYAAYAYALWISPAK</sequence>
<dbReference type="EMBL" id="SEWE01000053">
    <property type="protein sequence ID" value="RYU76728.1"/>
    <property type="molecule type" value="Genomic_DNA"/>
</dbReference>
<feature type="transmembrane region" description="Helical" evidence="1">
    <location>
        <begin position="64"/>
        <end position="81"/>
    </location>
</feature>
<dbReference type="Proteomes" id="UP000294155">
    <property type="component" value="Unassembled WGS sequence"/>
</dbReference>
<feature type="transmembrane region" description="Helical" evidence="1">
    <location>
        <begin position="154"/>
        <end position="176"/>
    </location>
</feature>
<dbReference type="OrthoDB" id="651989at2"/>
<evidence type="ECO:0000256" key="1">
    <source>
        <dbReference type="SAM" id="Phobius"/>
    </source>
</evidence>
<name>A0A4V1ZAB5_9BACT</name>
<protein>
    <submittedName>
        <fullName evidence="2">Uncharacterized protein</fullName>
    </submittedName>
</protein>
<feature type="transmembrane region" description="Helical" evidence="1">
    <location>
        <begin position="6"/>
        <end position="26"/>
    </location>
</feature>
<dbReference type="RefSeq" id="WP_129922698.1">
    <property type="nucleotide sequence ID" value="NZ_SEWE01000053.1"/>
</dbReference>
<dbReference type="AlphaFoldDB" id="A0A4V1ZAB5"/>
<feature type="transmembrane region" description="Helical" evidence="1">
    <location>
        <begin position="188"/>
        <end position="210"/>
    </location>
</feature>
<reference evidence="2 3" key="1">
    <citation type="submission" date="2019-02" db="EMBL/GenBank/DDBJ databases">
        <title>Bacterial novel species isolated from soil.</title>
        <authorList>
            <person name="Jung H.-Y."/>
        </authorList>
    </citation>
    <scope>NUCLEOTIDE SEQUENCE [LARGE SCALE GENOMIC DNA]</scope>
    <source>
        <strain evidence="2 3">1-3-3-3</strain>
    </source>
</reference>